<evidence type="ECO:0000313" key="2">
    <source>
        <dbReference type="EMBL" id="OTP80827.1"/>
    </source>
</evidence>
<proteinExistence type="predicted"/>
<protein>
    <submittedName>
        <fullName evidence="2">Putative membrane protein</fullName>
    </submittedName>
</protein>
<organism evidence="2 3">
    <name type="scientific">Caballeronia sordidicola</name>
    <name type="common">Burkholderia sordidicola</name>
    <dbReference type="NCBI Taxonomy" id="196367"/>
    <lineage>
        <taxon>Bacteria</taxon>
        <taxon>Pseudomonadati</taxon>
        <taxon>Pseudomonadota</taxon>
        <taxon>Betaproteobacteria</taxon>
        <taxon>Burkholderiales</taxon>
        <taxon>Burkholderiaceae</taxon>
        <taxon>Caballeronia</taxon>
    </lineage>
</organism>
<reference evidence="2 3" key="1">
    <citation type="submission" date="2017-03" db="EMBL/GenBank/DDBJ databases">
        <title>Genome analysis of strain PAMC 26510.</title>
        <authorList>
            <person name="Oh H.-M."/>
            <person name="Yang J.-A."/>
        </authorList>
    </citation>
    <scope>NUCLEOTIDE SEQUENCE [LARGE SCALE GENOMIC DNA]</scope>
    <source>
        <strain evidence="2 3">PAMC 26510</strain>
    </source>
</reference>
<feature type="transmembrane region" description="Helical" evidence="1">
    <location>
        <begin position="62"/>
        <end position="81"/>
    </location>
</feature>
<feature type="transmembrane region" description="Helical" evidence="1">
    <location>
        <begin position="117"/>
        <end position="138"/>
    </location>
</feature>
<sequence length="246" mass="27771">MRGTPFWQAWARFGWQSSCRSLREYPPLTRPPFNMKIRPAQVIELVVNLVLPWLAYKLALPYWGELGALYASAVPPIVWSLAEFARNRRVDALSVLVLIGIALSIVLMALGGSPRLLLMRESMASGAIGLAFLLSLVARRPLTFYLARATVARESDGGAERFETLWESRPQLRRSIRLMTFAWGLGLTGENLLRAWLAWHWPIERFLLVSPFIGYGIYGGLTVWTIIYRKRMKAREAAAPATPVQS</sequence>
<feature type="transmembrane region" description="Helical" evidence="1">
    <location>
        <begin position="178"/>
        <end position="199"/>
    </location>
</feature>
<comment type="caution">
    <text evidence="2">The sequence shown here is derived from an EMBL/GenBank/DDBJ whole genome shotgun (WGS) entry which is preliminary data.</text>
</comment>
<feature type="transmembrane region" description="Helical" evidence="1">
    <location>
        <begin position="93"/>
        <end position="111"/>
    </location>
</feature>
<keyword evidence="1" id="KW-0812">Transmembrane</keyword>
<feature type="transmembrane region" description="Helical" evidence="1">
    <location>
        <begin position="205"/>
        <end position="227"/>
    </location>
</feature>
<evidence type="ECO:0000256" key="1">
    <source>
        <dbReference type="SAM" id="Phobius"/>
    </source>
</evidence>
<accession>A0A242NB03</accession>
<gene>
    <name evidence="2" type="ORF">PAMC26510_01090</name>
</gene>
<evidence type="ECO:0000313" key="3">
    <source>
        <dbReference type="Proteomes" id="UP000194546"/>
    </source>
</evidence>
<dbReference type="Proteomes" id="UP000194546">
    <property type="component" value="Unassembled WGS sequence"/>
</dbReference>
<name>A0A242NB03_CABSO</name>
<keyword evidence="1" id="KW-1133">Transmembrane helix</keyword>
<keyword evidence="1" id="KW-0472">Membrane</keyword>
<dbReference type="AlphaFoldDB" id="A0A242NB03"/>
<dbReference type="EMBL" id="NBTY01000003">
    <property type="protein sequence ID" value="OTP80827.1"/>
    <property type="molecule type" value="Genomic_DNA"/>
</dbReference>
<dbReference type="NCBIfam" id="NF041646">
    <property type="entry name" value="VC0807_fam"/>
    <property type="match status" value="1"/>
</dbReference>